<comment type="caution">
    <text evidence="5">The sequence shown here is derived from an EMBL/GenBank/DDBJ whole genome shotgun (WGS) entry which is preliminary data.</text>
</comment>
<keyword evidence="2 4" id="KW-0479">Metal-binding</keyword>
<organism evidence="5 6">
    <name type="scientific">Candidatus Amulumruptor caecigallinarius</name>
    <dbReference type="NCBI Taxonomy" id="2109911"/>
    <lineage>
        <taxon>Bacteria</taxon>
        <taxon>Pseudomonadati</taxon>
        <taxon>Bacteroidota</taxon>
        <taxon>Bacteroidia</taxon>
        <taxon>Bacteroidales</taxon>
        <taxon>Muribaculaceae</taxon>
        <taxon>Candidatus Amulumruptor</taxon>
    </lineage>
</organism>
<dbReference type="CDD" id="cd01310">
    <property type="entry name" value="TatD_DNAse"/>
    <property type="match status" value="1"/>
</dbReference>
<dbReference type="GO" id="GO:0004536">
    <property type="term" value="F:DNA nuclease activity"/>
    <property type="evidence" value="ECO:0007669"/>
    <property type="project" value="InterPro"/>
</dbReference>
<feature type="binding site" evidence="4">
    <location>
        <position position="154"/>
    </location>
    <ligand>
        <name>a divalent metal cation</name>
        <dbReference type="ChEBI" id="CHEBI:60240"/>
        <label>2</label>
    </ligand>
</feature>
<keyword evidence="3 5" id="KW-0378">Hydrolase</keyword>
<reference evidence="5" key="2">
    <citation type="submission" date="2021-09" db="EMBL/GenBank/DDBJ databases">
        <authorList>
            <person name="Gilroy R."/>
        </authorList>
    </citation>
    <scope>NUCLEOTIDE SEQUENCE</scope>
    <source>
        <strain evidence="5">4100</strain>
    </source>
</reference>
<dbReference type="Pfam" id="PF01026">
    <property type="entry name" value="TatD_DNase"/>
    <property type="match status" value="1"/>
</dbReference>
<evidence type="ECO:0000256" key="3">
    <source>
        <dbReference type="ARBA" id="ARBA00022801"/>
    </source>
</evidence>
<dbReference type="GO" id="GO:0005829">
    <property type="term" value="C:cytosol"/>
    <property type="evidence" value="ECO:0007669"/>
    <property type="project" value="TreeGrafter"/>
</dbReference>
<protein>
    <submittedName>
        <fullName evidence="5">TatD family hydrolase</fullName>
    </submittedName>
</protein>
<dbReference type="EMBL" id="DYXT01000038">
    <property type="protein sequence ID" value="HJE39565.1"/>
    <property type="molecule type" value="Genomic_DNA"/>
</dbReference>
<dbReference type="Proteomes" id="UP000711407">
    <property type="component" value="Unassembled WGS sequence"/>
</dbReference>
<dbReference type="PANTHER" id="PTHR46124:SF4">
    <property type="entry name" value="HYDROLASE TATD"/>
    <property type="match status" value="1"/>
</dbReference>
<evidence type="ECO:0000256" key="1">
    <source>
        <dbReference type="ARBA" id="ARBA00009275"/>
    </source>
</evidence>
<dbReference type="InterPro" id="IPR001130">
    <property type="entry name" value="TatD-like"/>
</dbReference>
<evidence type="ECO:0000313" key="6">
    <source>
        <dbReference type="Proteomes" id="UP000711407"/>
    </source>
</evidence>
<dbReference type="SUPFAM" id="SSF51556">
    <property type="entry name" value="Metallo-dependent hydrolases"/>
    <property type="match status" value="1"/>
</dbReference>
<dbReference type="GO" id="GO:0016788">
    <property type="term" value="F:hydrolase activity, acting on ester bonds"/>
    <property type="evidence" value="ECO:0007669"/>
    <property type="project" value="InterPro"/>
</dbReference>
<accession>A0A921JI97</accession>
<dbReference type="InterPro" id="IPR015991">
    <property type="entry name" value="TatD/YcfH-like"/>
</dbReference>
<dbReference type="PANTHER" id="PTHR46124">
    <property type="entry name" value="D-AMINOACYL-TRNA DEACYLASE"/>
    <property type="match status" value="1"/>
</dbReference>
<feature type="binding site" evidence="4">
    <location>
        <position position="5"/>
    </location>
    <ligand>
        <name>a divalent metal cation</name>
        <dbReference type="ChEBI" id="CHEBI:60240"/>
        <label>1</label>
    </ligand>
</feature>
<dbReference type="AlphaFoldDB" id="A0A921JI97"/>
<dbReference type="InterPro" id="IPR032466">
    <property type="entry name" value="Metal_Hydrolase"/>
</dbReference>
<sequence>MIDTHTHLYLQEFAPSPADAVRRAIDAGVPQMIFPNVALSTVAMQRRLHEQFPDNTFMAMGLHPTEIDGDWEANLKAIEMELRTHCDDYVAVGEVGIDLYWDKTYRDQQREALFRQAQWASELQLPLIIHCRDGLDDTLGVLRHSAFDGDVVFHSFTGTDEDVRRIRDTVRSPYFGINGVVTFKNARLRDTLPAIGLDRLLLETDSPYLAPVPHRGKRNESAYLVHTAAHIASSLGLTMQEVDEATTHNAVEVFRLNDR</sequence>
<feature type="binding site" evidence="4">
    <location>
        <position position="205"/>
    </location>
    <ligand>
        <name>a divalent metal cation</name>
        <dbReference type="ChEBI" id="CHEBI:60240"/>
        <label>1</label>
    </ligand>
</feature>
<dbReference type="FunFam" id="3.20.20.140:FF:000005">
    <property type="entry name" value="TatD family hydrolase"/>
    <property type="match status" value="1"/>
</dbReference>
<dbReference type="Gene3D" id="3.20.20.140">
    <property type="entry name" value="Metal-dependent hydrolases"/>
    <property type="match status" value="1"/>
</dbReference>
<evidence type="ECO:0000313" key="5">
    <source>
        <dbReference type="EMBL" id="HJE39565.1"/>
    </source>
</evidence>
<gene>
    <name evidence="5" type="ORF">K8V47_07410</name>
</gene>
<evidence type="ECO:0000256" key="2">
    <source>
        <dbReference type="ARBA" id="ARBA00022723"/>
    </source>
</evidence>
<feature type="binding site" evidence="4">
    <location>
        <position position="130"/>
    </location>
    <ligand>
        <name>a divalent metal cation</name>
        <dbReference type="ChEBI" id="CHEBI:60240"/>
        <label>2</label>
    </ligand>
</feature>
<dbReference type="PIRSF" id="PIRSF005902">
    <property type="entry name" value="DNase_TatD"/>
    <property type="match status" value="1"/>
</dbReference>
<dbReference type="GO" id="GO:0046872">
    <property type="term" value="F:metal ion binding"/>
    <property type="evidence" value="ECO:0007669"/>
    <property type="project" value="UniProtKB-KW"/>
</dbReference>
<feature type="binding site" evidence="4">
    <location>
        <position position="7"/>
    </location>
    <ligand>
        <name>a divalent metal cation</name>
        <dbReference type="ChEBI" id="CHEBI:60240"/>
        <label>1</label>
    </ligand>
</feature>
<name>A0A921JI97_9BACT</name>
<feature type="binding site" evidence="4">
    <location>
        <position position="94"/>
    </location>
    <ligand>
        <name>a divalent metal cation</name>
        <dbReference type="ChEBI" id="CHEBI:60240"/>
        <label>1</label>
    </ligand>
</feature>
<comment type="similarity">
    <text evidence="1">Belongs to the metallo-dependent hydrolases superfamily. TatD-type hydrolase family.</text>
</comment>
<dbReference type="NCBIfam" id="TIGR00010">
    <property type="entry name" value="YchF/TatD family DNA exonuclease"/>
    <property type="match status" value="1"/>
</dbReference>
<proteinExistence type="inferred from homology"/>
<reference evidence="5" key="1">
    <citation type="journal article" date="2021" name="PeerJ">
        <title>Extensive microbial diversity within the chicken gut microbiome revealed by metagenomics and culture.</title>
        <authorList>
            <person name="Gilroy R."/>
            <person name="Ravi A."/>
            <person name="Getino M."/>
            <person name="Pursley I."/>
            <person name="Horton D.L."/>
            <person name="Alikhan N.F."/>
            <person name="Baker D."/>
            <person name="Gharbi K."/>
            <person name="Hall N."/>
            <person name="Watson M."/>
            <person name="Adriaenssens E.M."/>
            <person name="Foster-Nyarko E."/>
            <person name="Jarju S."/>
            <person name="Secka A."/>
            <person name="Antonio M."/>
            <person name="Oren A."/>
            <person name="Chaudhuri R.R."/>
            <person name="La Ragione R."/>
            <person name="Hildebrand F."/>
            <person name="Pallen M.J."/>
        </authorList>
    </citation>
    <scope>NUCLEOTIDE SEQUENCE</scope>
    <source>
        <strain evidence="5">4100</strain>
    </source>
</reference>
<evidence type="ECO:0000256" key="4">
    <source>
        <dbReference type="PIRSR" id="PIRSR005902-1"/>
    </source>
</evidence>